<comment type="catalytic activity">
    <reaction evidence="7">
        <text>2 GTP = 3',3'-c-di-GMP + 2 diphosphate</text>
        <dbReference type="Rhea" id="RHEA:24898"/>
        <dbReference type="ChEBI" id="CHEBI:33019"/>
        <dbReference type="ChEBI" id="CHEBI:37565"/>
        <dbReference type="ChEBI" id="CHEBI:58805"/>
        <dbReference type="EC" id="2.7.7.65"/>
    </reaction>
</comment>
<dbReference type="Pfam" id="PF07694">
    <property type="entry name" value="5TM-5TMR_LYT"/>
    <property type="match status" value="1"/>
</dbReference>
<dbReference type="Proteomes" id="UP000474757">
    <property type="component" value="Unassembled WGS sequence"/>
</dbReference>
<dbReference type="InterPro" id="IPR000160">
    <property type="entry name" value="GGDEF_dom"/>
</dbReference>
<feature type="transmembrane region" description="Helical" evidence="8">
    <location>
        <begin position="7"/>
        <end position="24"/>
    </location>
</feature>
<evidence type="ECO:0000313" key="11">
    <source>
        <dbReference type="Proteomes" id="UP000474757"/>
    </source>
</evidence>
<dbReference type="InterPro" id="IPR029787">
    <property type="entry name" value="Nucleotide_cyclase"/>
</dbReference>
<keyword evidence="6 8" id="KW-0472">Membrane</keyword>
<comment type="caution">
    <text evidence="10">The sequence shown here is derived from an EMBL/GenBank/DDBJ whole genome shotgun (WGS) entry which is preliminary data.</text>
</comment>
<reference evidence="10 11" key="1">
    <citation type="submission" date="2020-02" db="EMBL/GenBank/DDBJ databases">
        <title>Pseudoroseicyclus tamarix, sp. nov., isolated from offshore sediment of a Tamarix chinensis forest.</title>
        <authorList>
            <person name="Gai Y."/>
        </authorList>
    </citation>
    <scope>NUCLEOTIDE SEQUENCE [LARGE SCALE GENOMIC DNA]</scope>
    <source>
        <strain evidence="10 11">CLL3-39</strain>
    </source>
</reference>
<feature type="transmembrane region" description="Helical" evidence="8">
    <location>
        <begin position="132"/>
        <end position="150"/>
    </location>
</feature>
<dbReference type="SUPFAM" id="SSF55073">
    <property type="entry name" value="Nucleotide cyclase"/>
    <property type="match status" value="1"/>
</dbReference>
<dbReference type="PANTHER" id="PTHR45138">
    <property type="entry name" value="REGULATORY COMPONENTS OF SENSORY TRANSDUCTION SYSTEM"/>
    <property type="match status" value="1"/>
</dbReference>
<evidence type="ECO:0000256" key="7">
    <source>
        <dbReference type="ARBA" id="ARBA00034247"/>
    </source>
</evidence>
<sequence>MEPIVSITYSLGMMAIATMVYGGVQRRPWPKYQRHLVIGAAFGLTASAVMLEPLHVVPGVFADLRNLFIAFAAAFLGPLGAAVSVVIVSLARLAIGGVGASYGVIAIVFAAVVGLIAGALGMKHRGSSIRHAILFGVATTLPTTLVFSIPDTPVERAAIVVASLLAANILGSVTFGLLIQRERLIARRERLLTDTADHDPLTGCLNRRGLERRLEQQVPSARRGTAFLLIDIDRFKGINDTYGHNTGDDVLVQVAATLNAAVRPGDLIARLGGEEFTAILQNVTEREARRIAERLRRTIEQKVYIDAPEPLTVTASIGGAHFNHTVPEWREALTLIDRRLYAAKNSGRNRTVMSEAA</sequence>
<dbReference type="SMART" id="SM00267">
    <property type="entry name" value="GGDEF"/>
    <property type="match status" value="1"/>
</dbReference>
<proteinExistence type="predicted"/>
<evidence type="ECO:0000256" key="3">
    <source>
        <dbReference type="ARBA" id="ARBA00022475"/>
    </source>
</evidence>
<dbReference type="PANTHER" id="PTHR45138:SF9">
    <property type="entry name" value="DIGUANYLATE CYCLASE DGCM-RELATED"/>
    <property type="match status" value="1"/>
</dbReference>
<dbReference type="NCBIfam" id="TIGR00254">
    <property type="entry name" value="GGDEF"/>
    <property type="match status" value="1"/>
</dbReference>
<dbReference type="CDD" id="cd01949">
    <property type="entry name" value="GGDEF"/>
    <property type="match status" value="1"/>
</dbReference>
<dbReference type="GO" id="GO:0071555">
    <property type="term" value="P:cell wall organization"/>
    <property type="evidence" value="ECO:0007669"/>
    <property type="project" value="InterPro"/>
</dbReference>
<organism evidence="10 11">
    <name type="scientific">Pseudoroseicyclus tamaricis</name>
    <dbReference type="NCBI Taxonomy" id="2705421"/>
    <lineage>
        <taxon>Bacteria</taxon>
        <taxon>Pseudomonadati</taxon>
        <taxon>Pseudomonadota</taxon>
        <taxon>Alphaproteobacteria</taxon>
        <taxon>Rhodobacterales</taxon>
        <taxon>Paracoccaceae</taxon>
        <taxon>Pseudoroseicyclus</taxon>
    </lineage>
</organism>
<feature type="transmembrane region" description="Helical" evidence="8">
    <location>
        <begin position="156"/>
        <end position="179"/>
    </location>
</feature>
<dbReference type="GO" id="GO:0052621">
    <property type="term" value="F:diguanylate cyclase activity"/>
    <property type="evidence" value="ECO:0007669"/>
    <property type="project" value="UniProtKB-EC"/>
</dbReference>
<keyword evidence="4 8" id="KW-0812">Transmembrane</keyword>
<keyword evidence="3" id="KW-1003">Cell membrane</keyword>
<evidence type="ECO:0000256" key="6">
    <source>
        <dbReference type="ARBA" id="ARBA00023136"/>
    </source>
</evidence>
<dbReference type="Pfam" id="PF00990">
    <property type="entry name" value="GGDEF"/>
    <property type="match status" value="1"/>
</dbReference>
<evidence type="ECO:0000313" key="10">
    <source>
        <dbReference type="EMBL" id="NDU99391.1"/>
    </source>
</evidence>
<dbReference type="InterPro" id="IPR050469">
    <property type="entry name" value="Diguanylate_Cyclase"/>
</dbReference>
<evidence type="ECO:0000256" key="1">
    <source>
        <dbReference type="ARBA" id="ARBA00004651"/>
    </source>
</evidence>
<dbReference type="Gene3D" id="3.30.70.270">
    <property type="match status" value="1"/>
</dbReference>
<evidence type="ECO:0000256" key="5">
    <source>
        <dbReference type="ARBA" id="ARBA00022989"/>
    </source>
</evidence>
<comment type="subcellular location">
    <subcellularLocation>
        <location evidence="1">Cell membrane</location>
        <topology evidence="1">Multi-pass membrane protein</topology>
    </subcellularLocation>
</comment>
<dbReference type="FunFam" id="3.30.70.270:FF:000001">
    <property type="entry name" value="Diguanylate cyclase domain protein"/>
    <property type="match status" value="1"/>
</dbReference>
<name>A0A6B2JVI5_9RHOB</name>
<dbReference type="EC" id="2.7.7.65" evidence="2"/>
<feature type="transmembrane region" description="Helical" evidence="8">
    <location>
        <begin position="67"/>
        <end position="95"/>
    </location>
</feature>
<dbReference type="InterPro" id="IPR011620">
    <property type="entry name" value="Sig_transdc_His_kinase_LytS_TM"/>
</dbReference>
<evidence type="ECO:0000256" key="4">
    <source>
        <dbReference type="ARBA" id="ARBA00022692"/>
    </source>
</evidence>
<dbReference type="InterPro" id="IPR043128">
    <property type="entry name" value="Rev_trsase/Diguanyl_cyclase"/>
</dbReference>
<dbReference type="PROSITE" id="PS50887">
    <property type="entry name" value="GGDEF"/>
    <property type="match status" value="1"/>
</dbReference>
<dbReference type="RefSeq" id="WP_163888839.1">
    <property type="nucleotide sequence ID" value="NZ_JAAFYS010000001.1"/>
</dbReference>
<evidence type="ECO:0000259" key="9">
    <source>
        <dbReference type="PROSITE" id="PS50887"/>
    </source>
</evidence>
<dbReference type="GO" id="GO:0005886">
    <property type="term" value="C:plasma membrane"/>
    <property type="evidence" value="ECO:0007669"/>
    <property type="project" value="UniProtKB-SubCell"/>
</dbReference>
<keyword evidence="5 8" id="KW-1133">Transmembrane helix</keyword>
<dbReference type="AlphaFoldDB" id="A0A6B2JVI5"/>
<dbReference type="EMBL" id="JAAGAB010000001">
    <property type="protein sequence ID" value="NDU99391.1"/>
    <property type="molecule type" value="Genomic_DNA"/>
</dbReference>
<feature type="domain" description="GGDEF" evidence="9">
    <location>
        <begin position="223"/>
        <end position="356"/>
    </location>
</feature>
<accession>A0A6B2JVI5</accession>
<dbReference type="Gene3D" id="1.10.1760.20">
    <property type="match status" value="1"/>
</dbReference>
<protein>
    <recommendedName>
        <fullName evidence="2">diguanylate cyclase</fullName>
        <ecNumber evidence="2">2.7.7.65</ecNumber>
    </recommendedName>
</protein>
<dbReference type="GO" id="GO:0000155">
    <property type="term" value="F:phosphorelay sensor kinase activity"/>
    <property type="evidence" value="ECO:0007669"/>
    <property type="project" value="InterPro"/>
</dbReference>
<keyword evidence="11" id="KW-1185">Reference proteome</keyword>
<feature type="transmembrane region" description="Helical" evidence="8">
    <location>
        <begin position="101"/>
        <end position="120"/>
    </location>
</feature>
<gene>
    <name evidence="10" type="ORF">GZA08_00220</name>
</gene>
<evidence type="ECO:0000256" key="2">
    <source>
        <dbReference type="ARBA" id="ARBA00012528"/>
    </source>
</evidence>
<feature type="transmembrane region" description="Helical" evidence="8">
    <location>
        <begin position="36"/>
        <end position="55"/>
    </location>
</feature>
<evidence type="ECO:0000256" key="8">
    <source>
        <dbReference type="SAM" id="Phobius"/>
    </source>
</evidence>